<dbReference type="InterPro" id="IPR036390">
    <property type="entry name" value="WH_DNA-bd_sf"/>
</dbReference>
<evidence type="ECO:0000256" key="3">
    <source>
        <dbReference type="ARBA" id="ARBA00022705"/>
    </source>
</evidence>
<dbReference type="Pfam" id="PF01726">
    <property type="entry name" value="LexA_DNA_bind"/>
    <property type="match status" value="1"/>
</dbReference>
<dbReference type="Gene3D" id="2.10.109.10">
    <property type="entry name" value="Umud Fragment, subunit A"/>
    <property type="match status" value="1"/>
</dbReference>
<dbReference type="PRINTS" id="PR00726">
    <property type="entry name" value="LEXASERPTASE"/>
</dbReference>
<dbReference type="EC" id="3.4.21.88" evidence="15"/>
<evidence type="ECO:0000256" key="5">
    <source>
        <dbReference type="ARBA" id="ARBA00022801"/>
    </source>
</evidence>
<dbReference type="InterPro" id="IPR036388">
    <property type="entry name" value="WH-like_DNA-bd_sf"/>
</dbReference>
<keyword evidence="5 12" id="KW-0378">Hydrolase</keyword>
<dbReference type="InterPro" id="IPR050077">
    <property type="entry name" value="LexA_repressor"/>
</dbReference>
<dbReference type="GO" id="GO:0006260">
    <property type="term" value="P:DNA replication"/>
    <property type="evidence" value="ECO:0007669"/>
    <property type="project" value="UniProtKB-KW"/>
</dbReference>
<evidence type="ECO:0000256" key="9">
    <source>
        <dbReference type="ARBA" id="ARBA00023163"/>
    </source>
</evidence>
<dbReference type="GO" id="GO:0004252">
    <property type="term" value="F:serine-type endopeptidase activity"/>
    <property type="evidence" value="ECO:0007669"/>
    <property type="project" value="UniProtKB-EC"/>
</dbReference>
<sequence length="205" mass="22339">MSTMLTDRQQEVLDFVQQHQRQHGVAPSLREIQARFGFASSFAAKRHLDALARKGALRRLAGKARGLLPAGHPRRGALAEIPLYGTIPAGLPVAAEQQPDSYVSLDTAALGVRSNTRLFALRVRGDSMTGASILDGDTVFLTPREPRPRDIVAALIDGESTLKRFLITRGRPFLRAENPLYPDLLPAAELVIQGVMVGLLRRSTA</sequence>
<organism evidence="15 16">
    <name type="scientific">Horticoccus luteus</name>
    <dbReference type="NCBI Taxonomy" id="2862869"/>
    <lineage>
        <taxon>Bacteria</taxon>
        <taxon>Pseudomonadati</taxon>
        <taxon>Verrucomicrobiota</taxon>
        <taxon>Opitutia</taxon>
        <taxon>Opitutales</taxon>
        <taxon>Opitutaceae</taxon>
        <taxon>Horticoccus</taxon>
    </lineage>
</organism>
<evidence type="ECO:0000313" key="15">
    <source>
        <dbReference type="EMBL" id="QYM80424.1"/>
    </source>
</evidence>
<dbReference type="InterPro" id="IPR039418">
    <property type="entry name" value="LexA-like"/>
</dbReference>
<evidence type="ECO:0000259" key="14">
    <source>
        <dbReference type="Pfam" id="PF01726"/>
    </source>
</evidence>
<dbReference type="InterPro" id="IPR006197">
    <property type="entry name" value="Peptidase_S24_LexA"/>
</dbReference>
<dbReference type="SUPFAM" id="SSF46785">
    <property type="entry name" value="Winged helix' DNA-binding domain"/>
    <property type="match status" value="1"/>
</dbReference>
<comment type="similarity">
    <text evidence="1 12">Belongs to the peptidase S24 family.</text>
</comment>
<name>A0A8F9XMU0_9BACT</name>
<evidence type="ECO:0000313" key="16">
    <source>
        <dbReference type="Proteomes" id="UP000825051"/>
    </source>
</evidence>
<dbReference type="AlphaFoldDB" id="A0A8F9XMU0"/>
<keyword evidence="6 12" id="KW-0068">Autocatalytic cleavage</keyword>
<gene>
    <name evidence="15" type="primary">lexA</name>
    <name evidence="15" type="ORF">K0B96_07400</name>
</gene>
<reference evidence="15" key="1">
    <citation type="submission" date="2021-08" db="EMBL/GenBank/DDBJ databases">
        <title>Genome of a novel bacterium of the phylum Verrucomicrobia, Oleiharenicola sp. KSB-15.</title>
        <authorList>
            <person name="Chung J.-H."/>
            <person name="Ahn J.-H."/>
            <person name="Yoon Y."/>
            <person name="Kim D.-Y."/>
            <person name="An S.-H."/>
            <person name="Park I."/>
            <person name="Yeon J."/>
        </authorList>
    </citation>
    <scope>NUCLEOTIDE SEQUENCE</scope>
    <source>
        <strain evidence="15">KSB-15</strain>
    </source>
</reference>
<evidence type="ECO:0000256" key="1">
    <source>
        <dbReference type="ARBA" id="ARBA00007484"/>
    </source>
</evidence>
<dbReference type="CDD" id="cd06529">
    <property type="entry name" value="S24_LexA-like"/>
    <property type="match status" value="1"/>
</dbReference>
<dbReference type="GO" id="GO:0006281">
    <property type="term" value="P:DNA repair"/>
    <property type="evidence" value="ECO:0007669"/>
    <property type="project" value="UniProtKB-KW"/>
</dbReference>
<proteinExistence type="inferred from homology"/>
<evidence type="ECO:0000256" key="8">
    <source>
        <dbReference type="ARBA" id="ARBA00023125"/>
    </source>
</evidence>
<dbReference type="Pfam" id="PF00717">
    <property type="entry name" value="Peptidase_S24"/>
    <property type="match status" value="1"/>
</dbReference>
<keyword evidence="9" id="KW-0804">Transcription</keyword>
<evidence type="ECO:0000256" key="6">
    <source>
        <dbReference type="ARBA" id="ARBA00022813"/>
    </source>
</evidence>
<feature type="domain" description="LexA repressor DNA-binding" evidence="14">
    <location>
        <begin position="3"/>
        <end position="66"/>
    </location>
</feature>
<dbReference type="GO" id="GO:0045892">
    <property type="term" value="P:negative regulation of DNA-templated transcription"/>
    <property type="evidence" value="ECO:0007669"/>
    <property type="project" value="InterPro"/>
</dbReference>
<dbReference type="PANTHER" id="PTHR33516:SF2">
    <property type="entry name" value="LEXA REPRESSOR-RELATED"/>
    <property type="match status" value="1"/>
</dbReference>
<dbReference type="Gene3D" id="1.10.10.10">
    <property type="entry name" value="Winged helix-like DNA-binding domain superfamily/Winged helix DNA-binding domain"/>
    <property type="match status" value="1"/>
</dbReference>
<keyword evidence="10" id="KW-0234">DNA repair</keyword>
<keyword evidence="7" id="KW-0805">Transcription regulation</keyword>
<accession>A0A8F9XMU0</accession>
<dbReference type="RefSeq" id="WP_220165604.1">
    <property type="nucleotide sequence ID" value="NZ_CP080507.1"/>
</dbReference>
<evidence type="ECO:0000259" key="13">
    <source>
        <dbReference type="Pfam" id="PF00717"/>
    </source>
</evidence>
<dbReference type="InterPro" id="IPR006200">
    <property type="entry name" value="LexA"/>
</dbReference>
<dbReference type="GO" id="GO:0009432">
    <property type="term" value="P:SOS response"/>
    <property type="evidence" value="ECO:0007669"/>
    <property type="project" value="UniProtKB-KW"/>
</dbReference>
<dbReference type="Proteomes" id="UP000825051">
    <property type="component" value="Chromosome"/>
</dbReference>
<dbReference type="SUPFAM" id="SSF51306">
    <property type="entry name" value="LexA/Signal peptidase"/>
    <property type="match status" value="1"/>
</dbReference>
<dbReference type="InterPro" id="IPR015927">
    <property type="entry name" value="Peptidase_S24_S26A/B/C"/>
</dbReference>
<evidence type="ECO:0000256" key="11">
    <source>
        <dbReference type="ARBA" id="ARBA00023236"/>
    </source>
</evidence>
<keyword evidence="11" id="KW-0742">SOS response</keyword>
<protein>
    <submittedName>
        <fullName evidence="15">Transcriptional repressor LexA</fullName>
        <ecNumber evidence="15">3.4.21.88</ecNumber>
    </submittedName>
</protein>
<dbReference type="GO" id="GO:0003677">
    <property type="term" value="F:DNA binding"/>
    <property type="evidence" value="ECO:0007669"/>
    <property type="project" value="UniProtKB-KW"/>
</dbReference>
<dbReference type="EMBL" id="CP080507">
    <property type="protein sequence ID" value="QYM80424.1"/>
    <property type="molecule type" value="Genomic_DNA"/>
</dbReference>
<dbReference type="GO" id="GO:0006508">
    <property type="term" value="P:proteolysis"/>
    <property type="evidence" value="ECO:0007669"/>
    <property type="project" value="InterPro"/>
</dbReference>
<dbReference type="InterPro" id="IPR006199">
    <property type="entry name" value="LexA_DNA-bd_dom"/>
</dbReference>
<keyword evidence="8" id="KW-0238">DNA-binding</keyword>
<keyword evidence="2" id="KW-0678">Repressor</keyword>
<dbReference type="KEGG" id="ole:K0B96_07400"/>
<evidence type="ECO:0000256" key="10">
    <source>
        <dbReference type="ARBA" id="ARBA00023204"/>
    </source>
</evidence>
<keyword evidence="16" id="KW-1185">Reference proteome</keyword>
<keyword evidence="3" id="KW-0235">DNA replication</keyword>
<dbReference type="InterPro" id="IPR036286">
    <property type="entry name" value="LexA/Signal_pep-like_sf"/>
</dbReference>
<feature type="domain" description="Peptidase S24/S26A/S26B/S26C" evidence="13">
    <location>
        <begin position="82"/>
        <end position="197"/>
    </location>
</feature>
<evidence type="ECO:0000256" key="4">
    <source>
        <dbReference type="ARBA" id="ARBA00022763"/>
    </source>
</evidence>
<evidence type="ECO:0000256" key="2">
    <source>
        <dbReference type="ARBA" id="ARBA00022491"/>
    </source>
</evidence>
<dbReference type="PANTHER" id="PTHR33516">
    <property type="entry name" value="LEXA REPRESSOR"/>
    <property type="match status" value="1"/>
</dbReference>
<dbReference type="NCBIfam" id="TIGR00498">
    <property type="entry name" value="lexA"/>
    <property type="match status" value="1"/>
</dbReference>
<evidence type="ECO:0000256" key="12">
    <source>
        <dbReference type="RuleBase" id="RU003991"/>
    </source>
</evidence>
<keyword evidence="4" id="KW-0227">DNA damage</keyword>
<evidence type="ECO:0000256" key="7">
    <source>
        <dbReference type="ARBA" id="ARBA00023015"/>
    </source>
</evidence>